<feature type="compositionally biased region" description="Basic and acidic residues" evidence="14">
    <location>
        <begin position="406"/>
        <end position="416"/>
    </location>
</feature>
<feature type="domain" description="Quinate/shikimate 5-dehydrogenase/glutamyl-tRNA reductase" evidence="16">
    <location>
        <begin position="171"/>
        <end position="254"/>
    </location>
</feature>
<dbReference type="InterPro" id="IPR036343">
    <property type="entry name" value="GluRdtase_N_sf"/>
</dbReference>
<evidence type="ECO:0000313" key="18">
    <source>
        <dbReference type="EMBL" id="EHP69313.1"/>
    </source>
</evidence>
<dbReference type="InterPro" id="IPR036453">
    <property type="entry name" value="GluRdtase_dimer_dom_sf"/>
</dbReference>
<dbReference type="GO" id="GO:0019353">
    <property type="term" value="P:protoporphyrinogen IX biosynthetic process from glutamate"/>
    <property type="evidence" value="ECO:0007669"/>
    <property type="project" value="TreeGrafter"/>
</dbReference>
<evidence type="ECO:0000256" key="14">
    <source>
        <dbReference type="SAM" id="MobiDB-lite"/>
    </source>
</evidence>
<evidence type="ECO:0000256" key="5">
    <source>
        <dbReference type="ARBA" id="ARBA00023002"/>
    </source>
</evidence>
<dbReference type="PROSITE" id="PS00747">
    <property type="entry name" value="GLUTR"/>
    <property type="match status" value="1"/>
</dbReference>
<dbReference type="PANTHER" id="PTHR43013">
    <property type="entry name" value="GLUTAMYL-TRNA REDUCTASE"/>
    <property type="match status" value="1"/>
</dbReference>
<dbReference type="AlphaFoldDB" id="H2C686"/>
<keyword evidence="19" id="KW-1185">Reference proteome</keyword>
<evidence type="ECO:0000256" key="12">
    <source>
        <dbReference type="PIRSR" id="PIRSR000445-4"/>
    </source>
</evidence>
<dbReference type="InterPro" id="IPR006151">
    <property type="entry name" value="Shikm_DH/Glu-tRNA_Rdtase"/>
</dbReference>
<comment type="domain">
    <text evidence="8">Possesses an unusual extended V-shaped dimeric structure with each monomer consisting of three distinct domains arranged along a curved 'spinal' alpha-helix. The N-terminal catalytic domain specifically recognizes the glutamate moiety of the substrate. The second domain is the NADPH-binding domain, and the third C-terminal domain is responsible for dimerization.</text>
</comment>
<evidence type="ECO:0000256" key="11">
    <source>
        <dbReference type="PIRSR" id="PIRSR000445-3"/>
    </source>
</evidence>
<feature type="binding site" evidence="8 11">
    <location>
        <begin position="188"/>
        <end position="193"/>
    </location>
    <ligand>
        <name>NADP(+)</name>
        <dbReference type="ChEBI" id="CHEBI:58349"/>
    </ligand>
</feature>
<dbReference type="UniPathway" id="UPA00251">
    <property type="reaction ID" value="UER00316"/>
</dbReference>
<keyword evidence="6 8" id="KW-0627">Porphyrin biosynthesis</keyword>
<dbReference type="InterPro" id="IPR018214">
    <property type="entry name" value="GluRdtase_CS"/>
</dbReference>
<dbReference type="InterPro" id="IPR015895">
    <property type="entry name" value="4pyrrol_synth_GluRdtase_N"/>
</dbReference>
<evidence type="ECO:0000256" key="6">
    <source>
        <dbReference type="ARBA" id="ARBA00023244"/>
    </source>
</evidence>
<comment type="miscellaneous">
    <text evidence="8">During catalysis, the active site Cys acts as a nucleophile attacking the alpha-carbonyl group of tRNA-bound glutamate with the formation of a thioester intermediate between enzyme and glutamate, and the concomitant release of tRNA(Glu). The thioester intermediate is finally reduced by direct hydride transfer from NADPH, to form the product GSA.</text>
</comment>
<dbReference type="SUPFAM" id="SSF69075">
    <property type="entry name" value="Glutamyl tRNA-reductase dimerization domain"/>
    <property type="match status" value="1"/>
</dbReference>
<feature type="region of interest" description="Disordered" evidence="14">
    <location>
        <begin position="403"/>
        <end position="426"/>
    </location>
</feature>
<organism evidence="18 19">
    <name type="scientific">Metallosphaera yellowstonensis MK1</name>
    <dbReference type="NCBI Taxonomy" id="671065"/>
    <lineage>
        <taxon>Archaea</taxon>
        <taxon>Thermoproteota</taxon>
        <taxon>Thermoprotei</taxon>
        <taxon>Sulfolobales</taxon>
        <taxon>Sulfolobaceae</taxon>
        <taxon>Metallosphaera</taxon>
    </lineage>
</organism>
<evidence type="ECO:0000256" key="7">
    <source>
        <dbReference type="ARBA" id="ARBA00047464"/>
    </source>
</evidence>
<dbReference type="SUPFAM" id="SSF69742">
    <property type="entry name" value="Glutamyl tRNA-reductase catalytic, N-terminal domain"/>
    <property type="match status" value="1"/>
</dbReference>
<dbReference type="NCBIfam" id="TIGR01035">
    <property type="entry name" value="hemA"/>
    <property type="match status" value="1"/>
</dbReference>
<comment type="catalytic activity">
    <reaction evidence="7 8 13">
        <text>(S)-4-amino-5-oxopentanoate + tRNA(Glu) + NADP(+) = L-glutamyl-tRNA(Glu) + NADPH + H(+)</text>
        <dbReference type="Rhea" id="RHEA:12344"/>
        <dbReference type="Rhea" id="RHEA-COMP:9663"/>
        <dbReference type="Rhea" id="RHEA-COMP:9680"/>
        <dbReference type="ChEBI" id="CHEBI:15378"/>
        <dbReference type="ChEBI" id="CHEBI:57501"/>
        <dbReference type="ChEBI" id="CHEBI:57783"/>
        <dbReference type="ChEBI" id="CHEBI:58349"/>
        <dbReference type="ChEBI" id="CHEBI:78442"/>
        <dbReference type="ChEBI" id="CHEBI:78520"/>
        <dbReference type="EC" id="1.2.1.70"/>
    </reaction>
</comment>
<dbReference type="HOGENOM" id="CLU_035113_0_0_2"/>
<dbReference type="Proteomes" id="UP000003980">
    <property type="component" value="Unassembled WGS sequence"/>
</dbReference>
<comment type="function">
    <text evidence="8">Catalyzes the NADPH-dependent reduction of glutamyl-tRNA(Glu) to glutamate 1-semialdehyde (GSA).</text>
</comment>
<dbReference type="Gene3D" id="3.30.460.30">
    <property type="entry name" value="Glutamyl-tRNA reductase, N-terminal domain"/>
    <property type="match status" value="1"/>
</dbReference>
<evidence type="ECO:0000256" key="10">
    <source>
        <dbReference type="PIRSR" id="PIRSR000445-2"/>
    </source>
</evidence>
<keyword evidence="4 8" id="KW-0521">NADP</keyword>
<evidence type="ECO:0000256" key="2">
    <source>
        <dbReference type="ARBA" id="ARBA00005916"/>
    </source>
</evidence>
<comment type="subunit">
    <text evidence="8">Homodimer.</text>
</comment>
<dbReference type="InterPro" id="IPR015896">
    <property type="entry name" value="4pyrrol_synth_GluRdtase_dimer"/>
</dbReference>
<feature type="binding site" evidence="8 10">
    <location>
        <begin position="52"/>
        <end position="55"/>
    </location>
    <ligand>
        <name>substrate</name>
    </ligand>
</feature>
<dbReference type="RefSeq" id="WP_009073243.1">
    <property type="nucleotide sequence ID" value="NZ_JH597768.1"/>
</dbReference>
<feature type="binding site" evidence="8 10">
    <location>
        <position position="119"/>
    </location>
    <ligand>
        <name>substrate</name>
    </ligand>
</feature>
<feature type="binding site" evidence="8 10">
    <location>
        <position position="108"/>
    </location>
    <ligand>
        <name>substrate</name>
    </ligand>
</feature>
<feature type="site" description="Important for activity" evidence="8 12">
    <location>
        <position position="98"/>
    </location>
</feature>
<dbReference type="eggNOG" id="arCOG01036">
    <property type="taxonomic scope" value="Archaea"/>
</dbReference>
<evidence type="ECO:0000259" key="16">
    <source>
        <dbReference type="Pfam" id="PF01488"/>
    </source>
</evidence>
<evidence type="ECO:0000256" key="8">
    <source>
        <dbReference type="HAMAP-Rule" id="MF_00087"/>
    </source>
</evidence>
<evidence type="ECO:0000256" key="4">
    <source>
        <dbReference type="ARBA" id="ARBA00022857"/>
    </source>
</evidence>
<comment type="similarity">
    <text evidence="2 8 13">Belongs to the glutamyl-tRNA reductase family.</text>
</comment>
<dbReference type="SUPFAM" id="SSF51735">
    <property type="entry name" value="NAD(P)-binding Rossmann-fold domains"/>
    <property type="match status" value="1"/>
</dbReference>
<dbReference type="Gene3D" id="3.40.50.720">
    <property type="entry name" value="NAD(P)-binding Rossmann-like Domain"/>
    <property type="match status" value="1"/>
</dbReference>
<dbReference type="STRING" id="671065.MetMK1DRAFT_00020630"/>
<evidence type="ECO:0000259" key="17">
    <source>
        <dbReference type="Pfam" id="PF05201"/>
    </source>
</evidence>
<name>H2C686_9CREN</name>
<reference evidence="18 19" key="1">
    <citation type="submission" date="2012-01" db="EMBL/GenBank/DDBJ databases">
        <title>Improved High-Quality Draft sequence of Metallosphaera yellowstonensis MK1.</title>
        <authorList>
            <consortium name="US DOE Joint Genome Institute"/>
            <person name="Lucas S."/>
            <person name="Han J."/>
            <person name="Cheng J.-F."/>
            <person name="Goodwin L."/>
            <person name="Pitluck S."/>
            <person name="Peters L."/>
            <person name="Teshima H."/>
            <person name="Detter J.C."/>
            <person name="Han C."/>
            <person name="Tapia R."/>
            <person name="Land M."/>
            <person name="Hauser L."/>
            <person name="Kyrpides N."/>
            <person name="Kozubal M."/>
            <person name="Macur R.E."/>
            <person name="Jay Z."/>
            <person name="Inskeep W."/>
            <person name="Woyke T."/>
        </authorList>
    </citation>
    <scope>NUCLEOTIDE SEQUENCE [LARGE SCALE GENOMIC DNA]</scope>
    <source>
        <strain evidence="18 19">MK1</strain>
    </source>
</reference>
<evidence type="ECO:0000259" key="15">
    <source>
        <dbReference type="Pfam" id="PF00745"/>
    </source>
</evidence>
<dbReference type="PANTHER" id="PTHR43013:SF1">
    <property type="entry name" value="GLUTAMYL-TRNA REDUCTASE"/>
    <property type="match status" value="1"/>
</dbReference>
<dbReference type="OrthoDB" id="4562at2157"/>
<dbReference type="GO" id="GO:0008883">
    <property type="term" value="F:glutamyl-tRNA reductase activity"/>
    <property type="evidence" value="ECO:0007669"/>
    <property type="project" value="UniProtKB-UniRule"/>
</dbReference>
<dbReference type="HAMAP" id="MF_00087">
    <property type="entry name" value="Glu_tRNA_reductase"/>
    <property type="match status" value="1"/>
</dbReference>
<proteinExistence type="inferred from homology"/>
<evidence type="ECO:0000256" key="13">
    <source>
        <dbReference type="RuleBase" id="RU000584"/>
    </source>
</evidence>
<evidence type="ECO:0000313" key="19">
    <source>
        <dbReference type="Proteomes" id="UP000003980"/>
    </source>
</evidence>
<evidence type="ECO:0000256" key="3">
    <source>
        <dbReference type="ARBA" id="ARBA00012970"/>
    </source>
</evidence>
<feature type="domain" description="Tetrapyrrole biosynthesis glutamyl-tRNA reductase dimerisation" evidence="15">
    <location>
        <begin position="298"/>
        <end position="396"/>
    </location>
</feature>
<feature type="binding site" evidence="8 10">
    <location>
        <begin position="113"/>
        <end position="115"/>
    </location>
    <ligand>
        <name>substrate</name>
    </ligand>
</feature>
<dbReference type="EMBL" id="JH597768">
    <property type="protein sequence ID" value="EHP69313.1"/>
    <property type="molecule type" value="Genomic_DNA"/>
</dbReference>
<feature type="domain" description="Glutamyl-tRNA reductase N-terminal" evidence="17">
    <location>
        <begin position="17"/>
        <end position="155"/>
    </location>
</feature>
<dbReference type="GO" id="GO:0050661">
    <property type="term" value="F:NADP binding"/>
    <property type="evidence" value="ECO:0007669"/>
    <property type="project" value="InterPro"/>
</dbReference>
<dbReference type="NCBIfam" id="NF000752">
    <property type="entry name" value="PRK00045.4-2"/>
    <property type="match status" value="1"/>
</dbReference>
<accession>H2C686</accession>
<dbReference type="Pfam" id="PF05201">
    <property type="entry name" value="GlutR_N"/>
    <property type="match status" value="1"/>
</dbReference>
<protein>
    <recommendedName>
        <fullName evidence="3 8">Glutamyl-tRNA reductase</fullName>
        <shortName evidence="8">GluTR</shortName>
        <ecNumber evidence="3 8">1.2.1.70</ecNumber>
    </recommendedName>
</protein>
<sequence length="426" mass="48409">MRSVSDLMDNYAAVVYTYKTIGTDKLASHYLGEHEILELAKYFSGEMAVLQTCNRIEIYLYSDDRPKLDTFLDYLNSVHGRDISTDATILRGVDVVRHIFEVAAGIDSLSVGEYEILSQIKEAMMSSIKLGIGSRHMRILLERALKVGRRVRIETSISRGKVGVYSLGVEFAKGKVPDLKDKMIAIVGAGEVAEKLALILYNEGIRNVTIFNRTFERGRKLAIKYGFSYFPLDFKRLEHYDVIFSAIFYPEKIRAPQKSLVIDLGSPQVFEGDNVYSLRDLESISLQQLEERQREITKARSIVEEGITEFERDLSNLIYDELVSSFSSRFEEIRKAEVERALKVLKKENDPKVKEVLDAMTRSMLKKMLSPVFENLKGALERNETNYINFTIRLFNHGGIPENEAEEAKAKQDHKGYSGGDSAEGH</sequence>
<dbReference type="EC" id="1.2.1.70" evidence="3 8"/>
<keyword evidence="5 8" id="KW-0560">Oxidoreductase</keyword>
<dbReference type="Pfam" id="PF00745">
    <property type="entry name" value="GlutR_dimer"/>
    <property type="match status" value="1"/>
</dbReference>
<feature type="active site" description="Nucleophile" evidence="8 9">
    <location>
        <position position="53"/>
    </location>
</feature>
<dbReference type="Pfam" id="PF01488">
    <property type="entry name" value="Shikimate_DH"/>
    <property type="match status" value="1"/>
</dbReference>
<evidence type="ECO:0000256" key="9">
    <source>
        <dbReference type="PIRSR" id="PIRSR000445-1"/>
    </source>
</evidence>
<dbReference type="InterPro" id="IPR000343">
    <property type="entry name" value="4pyrrol_synth_GluRdtase"/>
</dbReference>
<comment type="pathway">
    <text evidence="1 8 13">Porphyrin-containing compound metabolism; protoporphyrin-IX biosynthesis; 5-aminolevulinate from L-glutamyl-tRNA(Glu): step 1/2.</text>
</comment>
<gene>
    <name evidence="8" type="primary">hemA</name>
    <name evidence="18" type="ORF">MetMK1DRAFT_00020630</name>
</gene>
<dbReference type="PIRSF" id="PIRSF000445">
    <property type="entry name" value="4pyrrol_synth_GluRdtase"/>
    <property type="match status" value="1"/>
</dbReference>
<dbReference type="InterPro" id="IPR036291">
    <property type="entry name" value="NAD(P)-bd_dom_sf"/>
</dbReference>
<evidence type="ECO:0000256" key="1">
    <source>
        <dbReference type="ARBA" id="ARBA00005059"/>
    </source>
</evidence>